<dbReference type="Pfam" id="PF06580">
    <property type="entry name" value="His_kinase"/>
    <property type="match status" value="1"/>
</dbReference>
<feature type="transmembrane region" description="Helical" evidence="1">
    <location>
        <begin position="78"/>
        <end position="98"/>
    </location>
</feature>
<evidence type="ECO:0000259" key="2">
    <source>
        <dbReference type="Pfam" id="PF06580"/>
    </source>
</evidence>
<organism evidence="3 4">
    <name type="scientific">Mucilaginibacter aquariorum</name>
    <dbReference type="NCBI Taxonomy" id="2967225"/>
    <lineage>
        <taxon>Bacteria</taxon>
        <taxon>Pseudomonadati</taxon>
        <taxon>Bacteroidota</taxon>
        <taxon>Sphingobacteriia</taxon>
        <taxon>Sphingobacteriales</taxon>
        <taxon>Sphingobacteriaceae</taxon>
        <taxon>Mucilaginibacter</taxon>
    </lineage>
</organism>
<keyword evidence="1" id="KW-0472">Membrane</keyword>
<dbReference type="RefSeq" id="WP_256536558.1">
    <property type="nucleotide sequence ID" value="NZ_JANHOH010000001.1"/>
</dbReference>
<reference evidence="3 4" key="1">
    <citation type="submission" date="2022-07" db="EMBL/GenBank/DDBJ databases">
        <title>Mucilaginibacter sp. JC4.</title>
        <authorList>
            <person name="Le V."/>
            <person name="Ko S.-R."/>
            <person name="Ahn C.-Y."/>
            <person name="Oh H.-M."/>
        </authorList>
    </citation>
    <scope>NUCLEOTIDE SEQUENCE [LARGE SCALE GENOMIC DNA]</scope>
    <source>
        <strain evidence="3 4">JC4</strain>
    </source>
</reference>
<feature type="domain" description="Signal transduction histidine kinase internal region" evidence="2">
    <location>
        <begin position="152"/>
        <end position="226"/>
    </location>
</feature>
<dbReference type="PANTHER" id="PTHR34220:SF7">
    <property type="entry name" value="SENSOR HISTIDINE KINASE YPDA"/>
    <property type="match status" value="1"/>
</dbReference>
<evidence type="ECO:0000313" key="4">
    <source>
        <dbReference type="Proteomes" id="UP001204376"/>
    </source>
</evidence>
<keyword evidence="3" id="KW-0808">Transferase</keyword>
<keyword evidence="3" id="KW-0418">Kinase</keyword>
<dbReference type="PANTHER" id="PTHR34220">
    <property type="entry name" value="SENSOR HISTIDINE KINASE YPDA"/>
    <property type="match status" value="1"/>
</dbReference>
<sequence>MKKRLSLFSFTFLVFYVLVIIARQLPGLVRGRFSFAGGSHSIAEWVQFAGDILIYYLVALGVYLLLCWFHPRKQYPQLFFGLLVICMGAYFCCLFWARAFADAPVRMSRYFQLVIIPITAQVFFAIIFYLVRYSQYKELQQVELQLQNRQTELSFLRSQINPHFLFNHLNNIYALVYEQNAQALPAISGLSELLRYMLYNSNEVVLLSTEISYIEKYIALQQLRFEYPSMIAVTKSCRDKTAHIPPLLLIPFIENAFKHGEVSIKENWLKMEIDSNSDQLNFSCANIIGTHKKDITGGIGLKNVKQRLNLLYPGLHRLEITEVDNLFVVKLQLYYGK</sequence>
<dbReference type="InterPro" id="IPR050640">
    <property type="entry name" value="Bact_2-comp_sensor_kinase"/>
</dbReference>
<dbReference type="Proteomes" id="UP001204376">
    <property type="component" value="Unassembled WGS sequence"/>
</dbReference>
<gene>
    <name evidence="3" type="ORF">NPE20_00130</name>
</gene>
<dbReference type="GO" id="GO:0016301">
    <property type="term" value="F:kinase activity"/>
    <property type="evidence" value="ECO:0007669"/>
    <property type="project" value="UniProtKB-KW"/>
</dbReference>
<dbReference type="EMBL" id="JANHOH010000001">
    <property type="protein sequence ID" value="MCQ6956340.1"/>
    <property type="molecule type" value="Genomic_DNA"/>
</dbReference>
<dbReference type="InterPro" id="IPR036890">
    <property type="entry name" value="HATPase_C_sf"/>
</dbReference>
<dbReference type="Gene3D" id="3.30.565.10">
    <property type="entry name" value="Histidine kinase-like ATPase, C-terminal domain"/>
    <property type="match status" value="1"/>
</dbReference>
<proteinExistence type="predicted"/>
<evidence type="ECO:0000313" key="3">
    <source>
        <dbReference type="EMBL" id="MCQ6956340.1"/>
    </source>
</evidence>
<accession>A0ABT1SVH4</accession>
<feature type="transmembrane region" description="Helical" evidence="1">
    <location>
        <begin position="7"/>
        <end position="25"/>
    </location>
</feature>
<keyword evidence="4" id="KW-1185">Reference proteome</keyword>
<dbReference type="InterPro" id="IPR010559">
    <property type="entry name" value="Sig_transdc_His_kin_internal"/>
</dbReference>
<protein>
    <submittedName>
        <fullName evidence="3">Sensor histidine kinase</fullName>
    </submittedName>
</protein>
<evidence type="ECO:0000256" key="1">
    <source>
        <dbReference type="SAM" id="Phobius"/>
    </source>
</evidence>
<feature type="transmembrane region" description="Helical" evidence="1">
    <location>
        <begin position="45"/>
        <end position="66"/>
    </location>
</feature>
<keyword evidence="1" id="KW-1133">Transmembrane helix</keyword>
<feature type="transmembrane region" description="Helical" evidence="1">
    <location>
        <begin position="110"/>
        <end position="131"/>
    </location>
</feature>
<name>A0ABT1SVH4_9SPHI</name>
<keyword evidence="1" id="KW-0812">Transmembrane</keyword>
<comment type="caution">
    <text evidence="3">The sequence shown here is derived from an EMBL/GenBank/DDBJ whole genome shotgun (WGS) entry which is preliminary data.</text>
</comment>